<reference evidence="3 4" key="1">
    <citation type="submission" date="2018-10" db="EMBL/GenBank/DDBJ databases">
        <title>Tessaracoccus antarcticuss sp. nov., isolated from sediment.</title>
        <authorList>
            <person name="Zhou L.Y."/>
            <person name="Du Z.J."/>
        </authorList>
    </citation>
    <scope>NUCLEOTIDE SEQUENCE [LARGE SCALE GENOMIC DNA]</scope>
    <source>
        <strain evidence="3 4">JDX10</strain>
    </source>
</reference>
<organism evidence="3 4">
    <name type="scientific">Tessaracoccus antarcticus</name>
    <dbReference type="NCBI Taxonomy" id="2479848"/>
    <lineage>
        <taxon>Bacteria</taxon>
        <taxon>Bacillati</taxon>
        <taxon>Actinomycetota</taxon>
        <taxon>Actinomycetes</taxon>
        <taxon>Propionibacteriales</taxon>
        <taxon>Propionibacteriaceae</taxon>
        <taxon>Tessaracoccus</taxon>
    </lineage>
</organism>
<accession>A0A3M0G4D9</accession>
<dbReference type="OrthoDB" id="9801263at2"/>
<evidence type="ECO:0000259" key="1">
    <source>
        <dbReference type="Pfam" id="PF06250"/>
    </source>
</evidence>
<dbReference type="Pfam" id="PF06250">
    <property type="entry name" value="YhcG_C"/>
    <property type="match status" value="1"/>
</dbReference>
<evidence type="ECO:0000313" key="3">
    <source>
        <dbReference type="EMBL" id="RMB57072.1"/>
    </source>
</evidence>
<gene>
    <name evidence="3" type="ORF">EAX62_16405</name>
</gene>
<feature type="domain" description="YhcG PDDEXK nuclease" evidence="1">
    <location>
        <begin position="175"/>
        <end position="327"/>
    </location>
</feature>
<dbReference type="GO" id="GO:0003676">
    <property type="term" value="F:nucleic acid binding"/>
    <property type="evidence" value="ECO:0007669"/>
    <property type="project" value="InterPro"/>
</dbReference>
<proteinExistence type="predicted"/>
<protein>
    <submittedName>
        <fullName evidence="3">DUF1016 domain-containing protein</fullName>
    </submittedName>
</protein>
<evidence type="ECO:0000259" key="2">
    <source>
        <dbReference type="Pfam" id="PF17761"/>
    </source>
</evidence>
<keyword evidence="4" id="KW-1185">Reference proteome</keyword>
<sequence>MSDQVSPLPQGYAELLEELKTTVARSRWQAQRRINTELVEMYWRIGMSIQERLETEAYGTSVINRLSQDLQDAFPGTRGFSPRNLRYMRTFANAGSSEVWQRSAAKLPWGHIMVLLDKLDDLQQRDWYAAAAVEYGWTRNVLLNQIMNRLHTRTGAAPSNFPTQLPAADSELAQQLTRDPYVLDFLDLTQPAAERDLEQALMTRLQDFLLELGHGFAFVGRQYHFTVEGDDFYIDLLFFNWAQSRFVVVELKIGNFAPEHLGKLGFYVSWVDANLRDHDRHLPTVGILLCSGRNDSVVRYSLASTTQPLAVADYTYDTLPATIQELLPDEAQLADAAHTALEHAPNDTHSNG</sequence>
<dbReference type="RefSeq" id="WP_121902814.1">
    <property type="nucleotide sequence ID" value="NZ_REFW01000008.1"/>
</dbReference>
<dbReference type="PANTHER" id="PTHR30547">
    <property type="entry name" value="UNCHARACTERIZED PROTEIN YHCG-RELATED"/>
    <property type="match status" value="1"/>
</dbReference>
<comment type="caution">
    <text evidence="3">The sequence shown here is derived from an EMBL/GenBank/DDBJ whole genome shotgun (WGS) entry which is preliminary data.</text>
</comment>
<dbReference type="EMBL" id="REFW01000008">
    <property type="protein sequence ID" value="RMB57072.1"/>
    <property type="molecule type" value="Genomic_DNA"/>
</dbReference>
<dbReference type="InterPro" id="IPR041527">
    <property type="entry name" value="YhcG_N"/>
</dbReference>
<dbReference type="Proteomes" id="UP000275256">
    <property type="component" value="Unassembled WGS sequence"/>
</dbReference>
<feature type="domain" description="YhcG N-terminal" evidence="2">
    <location>
        <begin position="18"/>
        <end position="153"/>
    </location>
</feature>
<dbReference type="Gene3D" id="3.40.1350.10">
    <property type="match status" value="1"/>
</dbReference>
<name>A0A3M0G4D9_9ACTN</name>
<dbReference type="AlphaFoldDB" id="A0A3M0G4D9"/>
<dbReference type="InterPro" id="IPR011856">
    <property type="entry name" value="tRNA_endonuc-like_dom_sf"/>
</dbReference>
<dbReference type="PANTHER" id="PTHR30547:SF5">
    <property type="entry name" value="NUCLEASE YHCG-RELATED"/>
    <property type="match status" value="1"/>
</dbReference>
<dbReference type="Pfam" id="PF17761">
    <property type="entry name" value="DUF1016_N"/>
    <property type="match status" value="1"/>
</dbReference>
<dbReference type="InterPro" id="IPR009362">
    <property type="entry name" value="YhcG_C"/>
</dbReference>
<dbReference type="InterPro" id="IPR053148">
    <property type="entry name" value="PD-DEXK-like_domain"/>
</dbReference>
<evidence type="ECO:0000313" key="4">
    <source>
        <dbReference type="Proteomes" id="UP000275256"/>
    </source>
</evidence>